<evidence type="ECO:0000259" key="2">
    <source>
        <dbReference type="Pfam" id="PF19701"/>
    </source>
</evidence>
<dbReference type="Proteomes" id="UP000824024">
    <property type="component" value="Unassembled WGS sequence"/>
</dbReference>
<reference evidence="3" key="2">
    <citation type="submission" date="2021-04" db="EMBL/GenBank/DDBJ databases">
        <authorList>
            <person name="Gilroy R."/>
        </authorList>
    </citation>
    <scope>NUCLEOTIDE SEQUENCE</scope>
    <source>
        <strain evidence="3">CHK192-9172</strain>
    </source>
</reference>
<sequence length="64" mass="7444">MFYYLLEIIIVIYGILLAVKPDLWWKVTNKNTNQKPPHSYLRNTRIMGIVFAVIGVILLLLSLL</sequence>
<gene>
    <name evidence="3" type="ORF">IAA08_06900</name>
</gene>
<feature type="transmembrane region" description="Helical" evidence="1">
    <location>
        <begin position="6"/>
        <end position="25"/>
    </location>
</feature>
<name>A0A9D2IFZ9_9FIRM</name>
<evidence type="ECO:0000256" key="1">
    <source>
        <dbReference type="SAM" id="Phobius"/>
    </source>
</evidence>
<feature type="transmembrane region" description="Helical" evidence="1">
    <location>
        <begin position="46"/>
        <end position="63"/>
    </location>
</feature>
<comment type="caution">
    <text evidence="3">The sequence shown here is derived from an EMBL/GenBank/DDBJ whole genome shotgun (WGS) entry which is preliminary data.</text>
</comment>
<proteinExistence type="predicted"/>
<dbReference type="AlphaFoldDB" id="A0A9D2IFZ9"/>
<accession>A0A9D2IFZ9</accession>
<evidence type="ECO:0000313" key="3">
    <source>
        <dbReference type="EMBL" id="HIZ07645.1"/>
    </source>
</evidence>
<dbReference type="InterPro" id="IPR045679">
    <property type="entry name" value="DUF6199"/>
</dbReference>
<feature type="domain" description="DUF6199" evidence="2">
    <location>
        <begin position="8"/>
        <end position="61"/>
    </location>
</feature>
<reference evidence="3" key="1">
    <citation type="journal article" date="2021" name="PeerJ">
        <title>Extensive microbial diversity within the chicken gut microbiome revealed by metagenomics and culture.</title>
        <authorList>
            <person name="Gilroy R."/>
            <person name="Ravi A."/>
            <person name="Getino M."/>
            <person name="Pursley I."/>
            <person name="Horton D.L."/>
            <person name="Alikhan N.F."/>
            <person name="Baker D."/>
            <person name="Gharbi K."/>
            <person name="Hall N."/>
            <person name="Watson M."/>
            <person name="Adriaenssens E.M."/>
            <person name="Foster-Nyarko E."/>
            <person name="Jarju S."/>
            <person name="Secka A."/>
            <person name="Antonio M."/>
            <person name="Oren A."/>
            <person name="Chaudhuri R.R."/>
            <person name="La Ragione R."/>
            <person name="Hildebrand F."/>
            <person name="Pallen M.J."/>
        </authorList>
    </citation>
    <scope>NUCLEOTIDE SEQUENCE</scope>
    <source>
        <strain evidence="3">CHK192-9172</strain>
    </source>
</reference>
<dbReference type="EMBL" id="DXCH01000191">
    <property type="protein sequence ID" value="HIZ07645.1"/>
    <property type="molecule type" value="Genomic_DNA"/>
</dbReference>
<keyword evidence="1" id="KW-0812">Transmembrane</keyword>
<organism evidence="3 4">
    <name type="scientific">Candidatus Eubacterium avistercoris</name>
    <dbReference type="NCBI Taxonomy" id="2838567"/>
    <lineage>
        <taxon>Bacteria</taxon>
        <taxon>Bacillati</taxon>
        <taxon>Bacillota</taxon>
        <taxon>Clostridia</taxon>
        <taxon>Eubacteriales</taxon>
        <taxon>Eubacteriaceae</taxon>
        <taxon>Eubacterium</taxon>
    </lineage>
</organism>
<dbReference type="Pfam" id="PF19701">
    <property type="entry name" value="DUF6199"/>
    <property type="match status" value="1"/>
</dbReference>
<protein>
    <recommendedName>
        <fullName evidence="2">DUF6199 domain-containing protein</fullName>
    </recommendedName>
</protein>
<keyword evidence="1" id="KW-0472">Membrane</keyword>
<keyword evidence="1" id="KW-1133">Transmembrane helix</keyword>
<evidence type="ECO:0000313" key="4">
    <source>
        <dbReference type="Proteomes" id="UP000824024"/>
    </source>
</evidence>